<evidence type="ECO:0000259" key="1">
    <source>
        <dbReference type="Pfam" id="PF00884"/>
    </source>
</evidence>
<sequence>MRTKLLSNSVIFFFIISVLTFVCSPKQDQFPKPIKKPPNFLWIVVDSLRGDIIGRYGVTPVMDEFAKSANVFSNHLVNAAWTRPSTLVFFTGKYASRSPVNFWDYPTPKSEAQDFYQKELYPLPKYLSQNGIHTVMVGNNPFVTDKNGLGVNVGFDESFDFSDHLNDTPFITKKSLSVLEDLVEKNKPFFFFLNYNDPHKPYTPPPGYVQRIKTEEFLEDRKRDYLGEVAYIDDQLDLIFKKLKTMGLWDETVVLITADHGEVMRSEHAISPFTGTNTYYGHGQDLFLENIHVPLLVKLKNQKTGRVIKQRTQSVDLYPFVIESFSLDAKSKLDGVSIQKYIDGKSSADRFYYGETRSTQGIGFGDDFLLQKSFRFHELGKFWEGVVGREVFYYYNIQNDPNQIDPIRFNEISDLNSLQLSDTLKNKITFLSNQLREIEPTIPLYTIRFNRLEERPLNLEVRVSIGTGQLRPKIKSIDSRIAFENSVRELSIKVDTSKLKKSESIEIPFEVYPDVTFPKFQFFEGKQEITTEDVGIGMFELAPNVCTISCNELFDAPLGKPKVSIFNHFQVWKTGGLTNSYVRDSRLETDAMEILRKQGYVQ</sequence>
<dbReference type="PANTHER" id="PTHR43751:SF3">
    <property type="entry name" value="SULFATASE N-TERMINAL DOMAIN-CONTAINING PROTEIN"/>
    <property type="match status" value="1"/>
</dbReference>
<evidence type="ECO:0000313" key="3">
    <source>
        <dbReference type="Proteomes" id="UP000297693"/>
    </source>
</evidence>
<dbReference type="OrthoDB" id="312425at2"/>
<dbReference type="InterPro" id="IPR052701">
    <property type="entry name" value="GAG_Ulvan_Degrading_Sulfatases"/>
</dbReference>
<dbReference type="InterPro" id="IPR000917">
    <property type="entry name" value="Sulfatase_N"/>
</dbReference>
<protein>
    <submittedName>
        <fullName evidence="2">Sulfatase</fullName>
    </submittedName>
</protein>
<dbReference type="Proteomes" id="UP000297693">
    <property type="component" value="Unassembled WGS sequence"/>
</dbReference>
<organism evidence="2 3">
    <name type="scientific">Leptospira ognonensis</name>
    <dbReference type="NCBI Taxonomy" id="2484945"/>
    <lineage>
        <taxon>Bacteria</taxon>
        <taxon>Pseudomonadati</taxon>
        <taxon>Spirochaetota</taxon>
        <taxon>Spirochaetia</taxon>
        <taxon>Leptospirales</taxon>
        <taxon>Leptospiraceae</taxon>
        <taxon>Leptospira</taxon>
    </lineage>
</organism>
<evidence type="ECO:0000313" key="2">
    <source>
        <dbReference type="EMBL" id="TGL62253.1"/>
    </source>
</evidence>
<comment type="caution">
    <text evidence="2">The sequence shown here is derived from an EMBL/GenBank/DDBJ whole genome shotgun (WGS) entry which is preliminary data.</text>
</comment>
<accession>A0A4R9KBP6</accession>
<dbReference type="RefSeq" id="WP_135621982.1">
    <property type="nucleotide sequence ID" value="NZ_RQGD01000010.1"/>
</dbReference>
<dbReference type="Pfam" id="PF00884">
    <property type="entry name" value="Sulfatase"/>
    <property type="match status" value="1"/>
</dbReference>
<reference evidence="2" key="1">
    <citation type="journal article" date="2019" name="PLoS Negl. Trop. Dis.">
        <title>Revisiting the worldwide diversity of Leptospira species in the environment.</title>
        <authorList>
            <person name="Vincent A.T."/>
            <person name="Schiettekatte O."/>
            <person name="Bourhy P."/>
            <person name="Veyrier F.J."/>
            <person name="Picardeau M."/>
        </authorList>
    </citation>
    <scope>NUCLEOTIDE SEQUENCE [LARGE SCALE GENOMIC DNA]</scope>
    <source>
        <strain evidence="2">201702476</strain>
    </source>
</reference>
<dbReference type="EMBL" id="RQGD01000010">
    <property type="protein sequence ID" value="TGL62253.1"/>
    <property type="molecule type" value="Genomic_DNA"/>
</dbReference>
<dbReference type="Gene3D" id="3.40.720.10">
    <property type="entry name" value="Alkaline Phosphatase, subunit A"/>
    <property type="match status" value="1"/>
</dbReference>
<name>A0A4R9KBP6_9LEPT</name>
<keyword evidence="3" id="KW-1185">Reference proteome</keyword>
<dbReference type="SUPFAM" id="SSF53649">
    <property type="entry name" value="Alkaline phosphatase-like"/>
    <property type="match status" value="1"/>
</dbReference>
<gene>
    <name evidence="2" type="ORF">EHQ58_03365</name>
</gene>
<proteinExistence type="predicted"/>
<dbReference type="AlphaFoldDB" id="A0A4R9KBP6"/>
<dbReference type="CDD" id="cd16148">
    <property type="entry name" value="sulfatase_like"/>
    <property type="match status" value="1"/>
</dbReference>
<feature type="domain" description="Sulfatase N-terminal" evidence="1">
    <location>
        <begin position="38"/>
        <end position="322"/>
    </location>
</feature>
<dbReference type="InterPro" id="IPR017850">
    <property type="entry name" value="Alkaline_phosphatase_core_sf"/>
</dbReference>
<dbReference type="PANTHER" id="PTHR43751">
    <property type="entry name" value="SULFATASE"/>
    <property type="match status" value="1"/>
</dbReference>